<gene>
    <name evidence="2" type="ORF">IAA98_13415</name>
</gene>
<reference evidence="2" key="1">
    <citation type="submission" date="2020-10" db="EMBL/GenBank/DDBJ databases">
        <authorList>
            <person name="Gilroy R."/>
        </authorList>
    </citation>
    <scope>NUCLEOTIDE SEQUENCE</scope>
    <source>
        <strain evidence="2">ChiGjej1B1-24693</strain>
    </source>
</reference>
<dbReference type="PANTHER" id="PTHR43649:SF12">
    <property type="entry name" value="DIACETYLCHITOBIOSE BINDING PROTEIN DASA"/>
    <property type="match status" value="1"/>
</dbReference>
<dbReference type="InterPro" id="IPR006311">
    <property type="entry name" value="TAT_signal"/>
</dbReference>
<dbReference type="InterPro" id="IPR050490">
    <property type="entry name" value="Bact_solute-bd_prot1"/>
</dbReference>
<dbReference type="EMBL" id="DVLP01000392">
    <property type="protein sequence ID" value="HIT76577.1"/>
    <property type="molecule type" value="Genomic_DNA"/>
</dbReference>
<dbReference type="Gene3D" id="3.40.190.10">
    <property type="entry name" value="Periplasmic binding protein-like II"/>
    <property type="match status" value="1"/>
</dbReference>
<accession>A0A9D1KP80</accession>
<dbReference type="PANTHER" id="PTHR43649">
    <property type="entry name" value="ARABINOSE-BINDING PROTEIN-RELATED"/>
    <property type="match status" value="1"/>
</dbReference>
<evidence type="ECO:0000256" key="1">
    <source>
        <dbReference type="SAM" id="MobiDB-lite"/>
    </source>
</evidence>
<sequence>MTTSPRLTRRTVLGSGLAAGIGLAAGCRADDQGGGATGGGESGSGGSNDIRPAYIPYDGPEPDLPGDGAIGTPAGFLSYPDPPQSTGRVPLELSAPVEMLMQRNPPVTPHSNNQWWQKIEADLGADLKINAVESTQYTAKFQTAVAGNSIGDLTQYVTVPQLPKLLEATFTDLTPYLSGDNVAKYPNLANHPSAAWDMCTVDGKIWGVTNPRVIAGNLLMTRGDVLESKGIDMMPDLSDGEDFLDLCKEVTDRSKGVFAIGQIPQNWTLPAIIEALGGPNGWLVNDDGTWTSQYETPEFAQALEIVTQMYEAGVFHPNSYTDLSATPTWFDAGATVLFAQNFAIWQGLTANAKFPCGAVVMPQWEGGGKAAKHLGAPGYGAPMAIKKTDDEDRIDELLRVLDYVASPFGTEEYLTVNYGIRDRQWTLVDSQLQLDNEAYDAELIPGLVYAGANTAMSLYSPGQSEPTQMAYQYCQDTIPNGVANPQYGRYSDTAGTKGAQANTKLNDLMGAIIQGRSSMTEWEDGVKQWKSAAGDAIAREYAEQG</sequence>
<evidence type="ECO:0000313" key="3">
    <source>
        <dbReference type="Proteomes" id="UP000886842"/>
    </source>
</evidence>
<dbReference type="PROSITE" id="PS51318">
    <property type="entry name" value="TAT"/>
    <property type="match status" value="1"/>
</dbReference>
<feature type="region of interest" description="Disordered" evidence="1">
    <location>
        <begin position="31"/>
        <end position="60"/>
    </location>
</feature>
<evidence type="ECO:0000313" key="2">
    <source>
        <dbReference type="EMBL" id="HIT76577.1"/>
    </source>
</evidence>
<name>A0A9D1KP80_9ACTN</name>
<feature type="compositionally biased region" description="Gly residues" evidence="1">
    <location>
        <begin position="32"/>
        <end position="46"/>
    </location>
</feature>
<dbReference type="Proteomes" id="UP000886842">
    <property type="component" value="Unassembled WGS sequence"/>
</dbReference>
<evidence type="ECO:0008006" key="4">
    <source>
        <dbReference type="Google" id="ProtNLM"/>
    </source>
</evidence>
<comment type="caution">
    <text evidence="2">The sequence shown here is derived from an EMBL/GenBank/DDBJ whole genome shotgun (WGS) entry which is preliminary data.</text>
</comment>
<dbReference type="AlphaFoldDB" id="A0A9D1KP80"/>
<dbReference type="PROSITE" id="PS51257">
    <property type="entry name" value="PROKAR_LIPOPROTEIN"/>
    <property type="match status" value="1"/>
</dbReference>
<organism evidence="2 3">
    <name type="scientific">Candidatus Avipropionibacterium avicola</name>
    <dbReference type="NCBI Taxonomy" id="2840701"/>
    <lineage>
        <taxon>Bacteria</taxon>
        <taxon>Bacillati</taxon>
        <taxon>Actinomycetota</taxon>
        <taxon>Actinomycetes</taxon>
        <taxon>Propionibacteriales</taxon>
        <taxon>Propionibacteriaceae</taxon>
        <taxon>Propionibacteriaceae incertae sedis</taxon>
        <taxon>Candidatus Avipropionibacterium</taxon>
    </lineage>
</organism>
<reference evidence="2" key="2">
    <citation type="journal article" date="2021" name="PeerJ">
        <title>Extensive microbial diversity within the chicken gut microbiome revealed by metagenomics and culture.</title>
        <authorList>
            <person name="Gilroy R."/>
            <person name="Ravi A."/>
            <person name="Getino M."/>
            <person name="Pursley I."/>
            <person name="Horton D.L."/>
            <person name="Alikhan N.F."/>
            <person name="Baker D."/>
            <person name="Gharbi K."/>
            <person name="Hall N."/>
            <person name="Watson M."/>
            <person name="Adriaenssens E.M."/>
            <person name="Foster-Nyarko E."/>
            <person name="Jarju S."/>
            <person name="Secka A."/>
            <person name="Antonio M."/>
            <person name="Oren A."/>
            <person name="Chaudhuri R.R."/>
            <person name="La Ragione R."/>
            <person name="Hildebrand F."/>
            <person name="Pallen M.J."/>
        </authorList>
    </citation>
    <scope>NUCLEOTIDE SEQUENCE</scope>
    <source>
        <strain evidence="2">ChiGjej1B1-24693</strain>
    </source>
</reference>
<protein>
    <recommendedName>
        <fullName evidence="4">Extracellular solute-binding protein</fullName>
    </recommendedName>
</protein>
<proteinExistence type="predicted"/>
<dbReference type="SUPFAM" id="SSF53850">
    <property type="entry name" value="Periplasmic binding protein-like II"/>
    <property type="match status" value="1"/>
</dbReference>